<name>A0ABW9VL14_9BURK</name>
<evidence type="ECO:0000313" key="2">
    <source>
        <dbReference type="Proteomes" id="UP000478090"/>
    </source>
</evidence>
<protein>
    <submittedName>
        <fullName evidence="1">Uncharacterized protein</fullName>
    </submittedName>
</protein>
<proteinExistence type="predicted"/>
<reference evidence="1 2" key="1">
    <citation type="submission" date="2019-12" db="EMBL/GenBank/DDBJ databases">
        <title>Novel species isolated from a subtropical stream in China.</title>
        <authorList>
            <person name="Lu H."/>
        </authorList>
    </citation>
    <scope>NUCLEOTIDE SEQUENCE [LARGE SCALE GENOMIC DNA]</scope>
    <source>
        <strain evidence="1 2">CY13W</strain>
    </source>
</reference>
<comment type="caution">
    <text evidence="1">The sequence shown here is derived from an EMBL/GenBank/DDBJ whole genome shotgun (WGS) entry which is preliminary data.</text>
</comment>
<sequence>MYRLTWFATNYDVNREVNNGRGPVDFKISKGSRDKTLVEFKLASNSKLKQNLKHQVGVYQAANNTSKSIKAILHFSQTEYLRVQNVLRDLGLSGRRDVVLIDASPKASASTVSDFNQKGFDF</sequence>
<dbReference type="Proteomes" id="UP000478090">
    <property type="component" value="Unassembled WGS sequence"/>
</dbReference>
<dbReference type="RefSeq" id="WP_161039543.1">
    <property type="nucleotide sequence ID" value="NZ_WWCM01000008.1"/>
</dbReference>
<evidence type="ECO:0000313" key="1">
    <source>
        <dbReference type="EMBL" id="MYM40175.1"/>
    </source>
</evidence>
<accession>A0ABW9VL14</accession>
<gene>
    <name evidence="1" type="ORF">GTP27_12665</name>
</gene>
<organism evidence="1 2">
    <name type="scientific">Duganella qianjiadongensis</name>
    <dbReference type="NCBI Taxonomy" id="2692176"/>
    <lineage>
        <taxon>Bacteria</taxon>
        <taxon>Pseudomonadati</taxon>
        <taxon>Pseudomonadota</taxon>
        <taxon>Betaproteobacteria</taxon>
        <taxon>Burkholderiales</taxon>
        <taxon>Oxalobacteraceae</taxon>
        <taxon>Telluria group</taxon>
        <taxon>Duganella</taxon>
    </lineage>
</organism>
<keyword evidence="2" id="KW-1185">Reference proteome</keyword>
<dbReference type="EMBL" id="WWCM01000008">
    <property type="protein sequence ID" value="MYM40175.1"/>
    <property type="molecule type" value="Genomic_DNA"/>
</dbReference>